<evidence type="ECO:0000313" key="3">
    <source>
        <dbReference type="EMBL" id="RZT99613.1"/>
    </source>
</evidence>
<keyword evidence="3" id="KW-0946">Virion</keyword>
<dbReference type="PANTHER" id="PTHR37089">
    <property type="entry name" value="PROTEIN U-RELATED"/>
    <property type="match status" value="1"/>
</dbReference>
<organism evidence="3 4">
    <name type="scientific">Advenella incenata</name>
    <dbReference type="NCBI Taxonomy" id="267800"/>
    <lineage>
        <taxon>Bacteria</taxon>
        <taxon>Pseudomonadati</taxon>
        <taxon>Pseudomonadota</taxon>
        <taxon>Betaproteobacteria</taxon>
        <taxon>Burkholderiales</taxon>
        <taxon>Alcaligenaceae</taxon>
    </lineage>
</organism>
<dbReference type="InterPro" id="IPR007893">
    <property type="entry name" value="Spore_coat_U/FanG"/>
</dbReference>
<dbReference type="AlphaFoldDB" id="A0A4Q7VSR8"/>
<dbReference type="PANTHER" id="PTHR37089:SF4">
    <property type="entry name" value="EXPORTED PROTEIN"/>
    <property type="match status" value="1"/>
</dbReference>
<comment type="caution">
    <text evidence="3">The sequence shown here is derived from an EMBL/GenBank/DDBJ whole genome shotgun (WGS) entry which is preliminary data.</text>
</comment>
<feature type="signal peptide" evidence="1">
    <location>
        <begin position="1"/>
        <end position="26"/>
    </location>
</feature>
<accession>A0A4Q7VSR8</accession>
<dbReference type="InterPro" id="IPR053167">
    <property type="entry name" value="Spore_coat_component"/>
</dbReference>
<feature type="domain" description="Spore coat protein U/FanG" evidence="2">
    <location>
        <begin position="16"/>
        <end position="169"/>
    </location>
</feature>
<gene>
    <name evidence="3" type="ORF">EV681_1404</name>
</gene>
<protein>
    <submittedName>
        <fullName evidence="3">Spore coat protein U-like protein</fullName>
    </submittedName>
</protein>
<feature type="domain" description="Spore coat protein U/FanG" evidence="2">
    <location>
        <begin position="193"/>
        <end position="323"/>
    </location>
</feature>
<reference evidence="3 4" key="1">
    <citation type="submission" date="2019-02" db="EMBL/GenBank/DDBJ databases">
        <title>Genomic Encyclopedia of Type Strains, Phase IV (KMG-IV): sequencing the most valuable type-strain genomes for metagenomic binning, comparative biology and taxonomic classification.</title>
        <authorList>
            <person name="Goeker M."/>
        </authorList>
    </citation>
    <scope>NUCLEOTIDE SEQUENCE [LARGE SCALE GENOMIC DNA]</scope>
    <source>
        <strain evidence="3 4">DSM 23814</strain>
    </source>
</reference>
<dbReference type="RefSeq" id="WP_130303586.1">
    <property type="nucleotide sequence ID" value="NZ_SHKO01000001.1"/>
</dbReference>
<keyword evidence="4" id="KW-1185">Reference proteome</keyword>
<dbReference type="Pfam" id="PF05229">
    <property type="entry name" value="SCPU"/>
    <property type="match status" value="2"/>
</dbReference>
<sequence>MRMLKLLSLSFVFVLASLFVAGKAQAACTATVTALNFGPINPVSPGSFDVNATVSYSCSSLISLLSYIKVCIEIGPGPQDADVTNRVLTHSAISSEKLTYNVYSNPARTTVFGNVYGSGSPPVTILHGPYTLGLLATASGSQTVYGRLAAANPFMQRNIGQYTSTLPVTVRMALVSVAGQSPCLDLSPANIPLSITATLISACKISAQPLSFGIHPSNFSANVTSTSTIASSCTKATPYQIGLNNGLHAMGNQRRMKAGDGQFINYELYKDAARAQRWGAALNTAETLAGVATGLTQNATVYGSVPPQAGLRAADYKDTITVTITY</sequence>
<evidence type="ECO:0000256" key="1">
    <source>
        <dbReference type="SAM" id="SignalP"/>
    </source>
</evidence>
<name>A0A4Q7VSR8_9BURK</name>
<keyword evidence="3" id="KW-0167">Capsid protein</keyword>
<evidence type="ECO:0000313" key="4">
    <source>
        <dbReference type="Proteomes" id="UP000293398"/>
    </source>
</evidence>
<dbReference type="SMART" id="SM00972">
    <property type="entry name" value="SCPU"/>
    <property type="match status" value="2"/>
</dbReference>
<dbReference type="OrthoDB" id="8751277at2"/>
<keyword evidence="1" id="KW-0732">Signal</keyword>
<dbReference type="EMBL" id="SHKO01000001">
    <property type="protein sequence ID" value="RZT99613.1"/>
    <property type="molecule type" value="Genomic_DNA"/>
</dbReference>
<evidence type="ECO:0000259" key="2">
    <source>
        <dbReference type="Pfam" id="PF05229"/>
    </source>
</evidence>
<proteinExistence type="predicted"/>
<feature type="chain" id="PRO_5020293363" evidence="1">
    <location>
        <begin position="27"/>
        <end position="326"/>
    </location>
</feature>
<dbReference type="Proteomes" id="UP000293398">
    <property type="component" value="Unassembled WGS sequence"/>
</dbReference>